<feature type="domain" description="PH" evidence="12">
    <location>
        <begin position="318"/>
        <end position="533"/>
    </location>
</feature>
<dbReference type="PANTHER" id="PTHR45819">
    <property type="entry name" value="CENTAURIN-GAMMA-1A"/>
    <property type="match status" value="1"/>
</dbReference>
<dbReference type="EMBL" id="KK852600">
    <property type="protein sequence ID" value="KDR20518.1"/>
    <property type="molecule type" value="Genomic_DNA"/>
</dbReference>
<dbReference type="GO" id="GO:0005096">
    <property type="term" value="F:GTPase activator activity"/>
    <property type="evidence" value="ECO:0007669"/>
    <property type="project" value="UniProtKB-KW"/>
</dbReference>
<dbReference type="GO" id="GO:0008270">
    <property type="term" value="F:zinc ion binding"/>
    <property type="evidence" value="ECO:0007669"/>
    <property type="project" value="UniProtKB-KW"/>
</dbReference>
<dbReference type="OMA" id="YYAKMAQ"/>
<dbReference type="Gene3D" id="1.25.40.20">
    <property type="entry name" value="Ankyrin repeat-containing domain"/>
    <property type="match status" value="1"/>
</dbReference>
<dbReference type="SMART" id="SM00173">
    <property type="entry name" value="RAS"/>
    <property type="match status" value="1"/>
</dbReference>
<evidence type="ECO:0000256" key="3">
    <source>
        <dbReference type="ARBA" id="ARBA00022723"/>
    </source>
</evidence>
<dbReference type="SMART" id="SM00105">
    <property type="entry name" value="ArfGap"/>
    <property type="match status" value="1"/>
</dbReference>
<dbReference type="eggNOG" id="KOG0705">
    <property type="taxonomic scope" value="Eukaryota"/>
</dbReference>
<dbReference type="FunFam" id="3.40.50.300:FF:000178">
    <property type="entry name" value="Arf-GAP with GTPase, ANK repeat and PH domain-containing protein 1"/>
    <property type="match status" value="1"/>
</dbReference>
<dbReference type="Pfam" id="PF01412">
    <property type="entry name" value="ArfGap"/>
    <property type="match status" value="1"/>
</dbReference>
<dbReference type="Gene3D" id="3.40.50.300">
    <property type="entry name" value="P-loop containing nucleotide triphosphate hydrolases"/>
    <property type="match status" value="1"/>
</dbReference>
<dbReference type="STRING" id="136037.A0A067RLT8"/>
<keyword evidence="2" id="KW-0343">GTPase activation</keyword>
<evidence type="ECO:0000256" key="11">
    <source>
        <dbReference type="SAM" id="MobiDB-lite"/>
    </source>
</evidence>
<feature type="compositionally biased region" description="Polar residues" evidence="11">
    <location>
        <begin position="188"/>
        <end position="207"/>
    </location>
</feature>
<keyword evidence="4" id="KW-0547">Nucleotide-binding</keyword>
<dbReference type="AlphaFoldDB" id="A0A067RLT8"/>
<dbReference type="PROSITE" id="PS50297">
    <property type="entry name" value="ANK_REP_REGION"/>
    <property type="match status" value="1"/>
</dbReference>
<dbReference type="CDD" id="cd04103">
    <property type="entry name" value="Centaurin_gamma"/>
    <property type="match status" value="1"/>
</dbReference>
<dbReference type="InterPro" id="IPR051282">
    <property type="entry name" value="Arf-GAP_GTPase_ANK_PH"/>
</dbReference>
<evidence type="ECO:0000256" key="8">
    <source>
        <dbReference type="ARBA" id="ARBA00023134"/>
    </source>
</evidence>
<dbReference type="InterPro" id="IPR001164">
    <property type="entry name" value="ArfGAP_dom"/>
</dbReference>
<dbReference type="Pfam" id="PF12796">
    <property type="entry name" value="Ank_2"/>
    <property type="match status" value="1"/>
</dbReference>
<feature type="repeat" description="ANK" evidence="9">
    <location>
        <begin position="713"/>
        <end position="745"/>
    </location>
</feature>
<dbReference type="InterPro" id="IPR027417">
    <property type="entry name" value="P-loop_NTPase"/>
</dbReference>
<dbReference type="Gene3D" id="1.10.220.150">
    <property type="entry name" value="Arf GTPase activating protein"/>
    <property type="match status" value="1"/>
</dbReference>
<dbReference type="SMART" id="SM00233">
    <property type="entry name" value="PH"/>
    <property type="match status" value="1"/>
</dbReference>
<keyword evidence="5 10" id="KW-0863">Zinc-finger</keyword>
<feature type="region of interest" description="Disordered" evidence="11">
    <location>
        <begin position="188"/>
        <end position="313"/>
    </location>
</feature>
<dbReference type="InterPro" id="IPR011993">
    <property type="entry name" value="PH-like_dom_sf"/>
</dbReference>
<dbReference type="PROSITE" id="PS51421">
    <property type="entry name" value="RAS"/>
    <property type="match status" value="1"/>
</dbReference>
<dbReference type="Proteomes" id="UP000027135">
    <property type="component" value="Unassembled WGS sequence"/>
</dbReference>
<dbReference type="InterPro" id="IPR038508">
    <property type="entry name" value="ArfGAP_dom_sf"/>
</dbReference>
<evidence type="ECO:0000313" key="15">
    <source>
        <dbReference type="Proteomes" id="UP000027135"/>
    </source>
</evidence>
<dbReference type="InterPro" id="IPR001849">
    <property type="entry name" value="PH_domain"/>
</dbReference>
<evidence type="ECO:0000256" key="2">
    <source>
        <dbReference type="ARBA" id="ARBA00022468"/>
    </source>
</evidence>
<dbReference type="SUPFAM" id="SSF57863">
    <property type="entry name" value="ArfGap/RecO-like zinc finger"/>
    <property type="match status" value="1"/>
</dbReference>
<dbReference type="CDD" id="cd01250">
    <property type="entry name" value="PH_AGAP"/>
    <property type="match status" value="1"/>
</dbReference>
<proteinExistence type="inferred from homology"/>
<dbReference type="InterPro" id="IPR037278">
    <property type="entry name" value="ARFGAP/RecO"/>
</dbReference>
<protein>
    <submittedName>
        <fullName evidence="14">Centaurin-gamma-1A</fullName>
    </submittedName>
</protein>
<dbReference type="InterPro" id="IPR002110">
    <property type="entry name" value="Ankyrin_rpt"/>
</dbReference>
<dbReference type="PROSITE" id="PS50088">
    <property type="entry name" value="ANK_REPEAT"/>
    <property type="match status" value="1"/>
</dbReference>
<dbReference type="PROSITE" id="PS51419">
    <property type="entry name" value="RAB"/>
    <property type="match status" value="1"/>
</dbReference>
<dbReference type="SMART" id="SM00248">
    <property type="entry name" value="ANK"/>
    <property type="match status" value="1"/>
</dbReference>
<dbReference type="GO" id="GO:0003924">
    <property type="term" value="F:GTPase activity"/>
    <property type="evidence" value="ECO:0007669"/>
    <property type="project" value="InterPro"/>
</dbReference>
<dbReference type="InterPro" id="IPR001806">
    <property type="entry name" value="Small_GTPase"/>
</dbReference>
<keyword evidence="6" id="KW-0862">Zinc</keyword>
<comment type="similarity">
    <text evidence="1">Belongs to the centaurin gamma-like family.</text>
</comment>
<feature type="compositionally biased region" description="Low complexity" evidence="11">
    <location>
        <begin position="278"/>
        <end position="287"/>
    </location>
</feature>
<name>A0A067RLT8_ZOONE</name>
<dbReference type="FunCoup" id="A0A067RLT8">
    <property type="interactions" value="213"/>
</dbReference>
<keyword evidence="3" id="KW-0479">Metal-binding</keyword>
<dbReference type="SMART" id="SM00175">
    <property type="entry name" value="RAB"/>
    <property type="match status" value="1"/>
</dbReference>
<dbReference type="PROSITE" id="PS50003">
    <property type="entry name" value="PH_DOMAIN"/>
    <property type="match status" value="1"/>
</dbReference>
<dbReference type="InParanoid" id="A0A067RLT8"/>
<evidence type="ECO:0000256" key="9">
    <source>
        <dbReference type="PROSITE-ProRule" id="PRU00023"/>
    </source>
</evidence>
<dbReference type="Pfam" id="PF00071">
    <property type="entry name" value="Ras"/>
    <property type="match status" value="1"/>
</dbReference>
<feature type="non-terminal residue" evidence="14">
    <location>
        <position position="1"/>
    </location>
</feature>
<dbReference type="FunFam" id="1.10.220.150:FF:000001">
    <property type="entry name" value="Arf-GAP with GTPase, ANK repeat and PH domain-containing protein 1"/>
    <property type="match status" value="1"/>
</dbReference>
<accession>A0A067RLT8</accession>
<feature type="domain" description="Arf-GAP" evidence="13">
    <location>
        <begin position="554"/>
        <end position="675"/>
    </location>
</feature>
<dbReference type="SUPFAM" id="SSF52540">
    <property type="entry name" value="P-loop containing nucleoside triphosphate hydrolases"/>
    <property type="match status" value="1"/>
</dbReference>
<evidence type="ECO:0000256" key="6">
    <source>
        <dbReference type="ARBA" id="ARBA00022833"/>
    </source>
</evidence>
<dbReference type="FunFam" id="2.30.29.30:FF:000109">
    <property type="entry name" value="Arf-GAP with GTPase, ANK repeat and PH domain-containing protein 1"/>
    <property type="match status" value="1"/>
</dbReference>
<feature type="compositionally biased region" description="Low complexity" evidence="11">
    <location>
        <begin position="230"/>
        <end position="251"/>
    </location>
</feature>
<sequence>VVSVSDSFVNSQEWTLSRGVPDLRLGIVGSLSSGKSALVHRYLTGSYMQEESPEGGRFKKEILVDGQSYLLLIRDEGGPPELQFTAWVDAVIFVFSLENETSFNAIYNYYTKMAHFRSSADIPLILVGTQDAISENNPRVIDDSRARKLATDLKRCSYYETCATYGLNVERVFQDACQKIVQHRLSSSTSCLTPTNSRPSTPNNHFSTVVGGAQRHHQPAPSPTNNGFLAGSTTTTTSSSSPHTSGGSPASNVMVGNASPSHTQTLTHKVGSKDKDLPTPSSTPTTSRKSRRRSNLFTPSKKGDDKLKNGELGSGRAIPIKQGYLYKRSSKALNKDWKKKYVTLCDDGRLTYHPSLHDYMDDVHGKEISLQYVTVKVPGQKPRGSKSIMGGATAGNNGINDGLASLTITKSRQRRIMLAIDGCLQTSTLCAYTGKSKLAAHLWRTVTVEDAMIISNNTISTSLLNGTDGKIDTPNVKKRHRRMKSSGMKNTECDDSDGYEFFIVSLDNKQWHFEASNSEERDEWVTAIEQQILNSLQGNESSKAKSRLNSSVDTGSIQAIRSRVPGNIHCADCDASNPDWASLNLGVLMCIECSGIHRNLGSHISRVRSLDLDEWPPGHLSVMLSIGNTLANSVWECNPHVQAKPTPNSSREEKERWIRSKYESKEFLAQVNQGVPIGQQLVDAVCRTDMKSISLLLAHATVEQVNSCVSARDLRTPLHLACAMGNLPIAQLLIWHNANVKAVDHEGRTCLAYARAANSLALSKSSGSGNNSGSGSGGSCAQLSVAATTSLVELLLANGCPEVTSGTLPRRRGSVG</sequence>
<feature type="non-terminal residue" evidence="14">
    <location>
        <position position="816"/>
    </location>
</feature>
<dbReference type="SUPFAM" id="SSF48403">
    <property type="entry name" value="Ankyrin repeat"/>
    <property type="match status" value="1"/>
</dbReference>
<dbReference type="GO" id="GO:0005525">
    <property type="term" value="F:GTP binding"/>
    <property type="evidence" value="ECO:0007669"/>
    <property type="project" value="UniProtKB-KW"/>
</dbReference>
<dbReference type="InterPro" id="IPR036770">
    <property type="entry name" value="Ankyrin_rpt-contain_sf"/>
</dbReference>
<evidence type="ECO:0000256" key="1">
    <source>
        <dbReference type="ARBA" id="ARBA00005430"/>
    </source>
</evidence>
<evidence type="ECO:0000256" key="5">
    <source>
        <dbReference type="ARBA" id="ARBA00022771"/>
    </source>
</evidence>
<dbReference type="PANTHER" id="PTHR45819:SF5">
    <property type="entry name" value="CENTAURIN-GAMMA-1A"/>
    <property type="match status" value="1"/>
</dbReference>
<evidence type="ECO:0000313" key="14">
    <source>
        <dbReference type="EMBL" id="KDR20518.1"/>
    </source>
</evidence>
<evidence type="ECO:0000259" key="13">
    <source>
        <dbReference type="PROSITE" id="PS50115"/>
    </source>
</evidence>
<organism evidence="14 15">
    <name type="scientific">Zootermopsis nevadensis</name>
    <name type="common">Dampwood termite</name>
    <dbReference type="NCBI Taxonomy" id="136037"/>
    <lineage>
        <taxon>Eukaryota</taxon>
        <taxon>Metazoa</taxon>
        <taxon>Ecdysozoa</taxon>
        <taxon>Arthropoda</taxon>
        <taxon>Hexapoda</taxon>
        <taxon>Insecta</taxon>
        <taxon>Pterygota</taxon>
        <taxon>Neoptera</taxon>
        <taxon>Polyneoptera</taxon>
        <taxon>Dictyoptera</taxon>
        <taxon>Blattodea</taxon>
        <taxon>Blattoidea</taxon>
        <taxon>Termitoidae</taxon>
        <taxon>Termopsidae</taxon>
        <taxon>Zootermopsis</taxon>
    </lineage>
</organism>
<evidence type="ECO:0000256" key="4">
    <source>
        <dbReference type="ARBA" id="ARBA00022741"/>
    </source>
</evidence>
<dbReference type="Gene3D" id="2.30.29.30">
    <property type="entry name" value="Pleckstrin-homology domain (PH domain)/Phosphotyrosine-binding domain (PTB)"/>
    <property type="match status" value="2"/>
</dbReference>
<keyword evidence="8" id="KW-0342">GTP-binding</keyword>
<dbReference type="PROSITE" id="PS50115">
    <property type="entry name" value="ARFGAP"/>
    <property type="match status" value="1"/>
</dbReference>
<feature type="compositionally biased region" description="Polar residues" evidence="11">
    <location>
        <begin position="258"/>
        <end position="267"/>
    </location>
</feature>
<gene>
    <name evidence="14" type="ORF">L798_05413</name>
</gene>
<evidence type="ECO:0000256" key="7">
    <source>
        <dbReference type="ARBA" id="ARBA00023043"/>
    </source>
</evidence>
<dbReference type="SUPFAM" id="SSF50729">
    <property type="entry name" value="PH domain-like"/>
    <property type="match status" value="1"/>
</dbReference>
<dbReference type="FunFam" id="1.25.40.20:FF:000258">
    <property type="entry name" value="centaurin-gamma-1A isoform X1"/>
    <property type="match status" value="1"/>
</dbReference>
<keyword evidence="7 9" id="KW-0040">ANK repeat</keyword>
<dbReference type="CDD" id="cd08836">
    <property type="entry name" value="ArfGap_AGAP"/>
    <property type="match status" value="1"/>
</dbReference>
<dbReference type="PRINTS" id="PR00405">
    <property type="entry name" value="REVINTRACTNG"/>
</dbReference>
<keyword evidence="15" id="KW-1185">Reference proteome</keyword>
<reference evidence="14 15" key="1">
    <citation type="journal article" date="2014" name="Nat. Commun.">
        <title>Molecular traces of alternative social organization in a termite genome.</title>
        <authorList>
            <person name="Terrapon N."/>
            <person name="Li C."/>
            <person name="Robertson H.M."/>
            <person name="Ji L."/>
            <person name="Meng X."/>
            <person name="Booth W."/>
            <person name="Chen Z."/>
            <person name="Childers C.P."/>
            <person name="Glastad K.M."/>
            <person name="Gokhale K."/>
            <person name="Gowin J."/>
            <person name="Gronenberg W."/>
            <person name="Hermansen R.A."/>
            <person name="Hu H."/>
            <person name="Hunt B.G."/>
            <person name="Huylmans A.K."/>
            <person name="Khalil S.M."/>
            <person name="Mitchell R.D."/>
            <person name="Munoz-Torres M.C."/>
            <person name="Mustard J.A."/>
            <person name="Pan H."/>
            <person name="Reese J.T."/>
            <person name="Scharf M.E."/>
            <person name="Sun F."/>
            <person name="Vogel H."/>
            <person name="Xiao J."/>
            <person name="Yang W."/>
            <person name="Yang Z."/>
            <person name="Yang Z."/>
            <person name="Zhou J."/>
            <person name="Zhu J."/>
            <person name="Brent C.S."/>
            <person name="Elsik C.G."/>
            <person name="Goodisman M.A."/>
            <person name="Liberles D.A."/>
            <person name="Roe R.M."/>
            <person name="Vargo E.L."/>
            <person name="Vilcinskas A."/>
            <person name="Wang J."/>
            <person name="Bornberg-Bauer E."/>
            <person name="Korb J."/>
            <person name="Zhang G."/>
            <person name="Liebig J."/>
        </authorList>
    </citation>
    <scope>NUCLEOTIDE SEQUENCE [LARGE SCALE GENOMIC DNA]</scope>
    <source>
        <tissue evidence="14">Whole organism</tissue>
    </source>
</reference>
<evidence type="ECO:0000256" key="10">
    <source>
        <dbReference type="PROSITE-ProRule" id="PRU00288"/>
    </source>
</evidence>
<evidence type="ECO:0000259" key="12">
    <source>
        <dbReference type="PROSITE" id="PS50003"/>
    </source>
</evidence>
<dbReference type="SMART" id="SM00174">
    <property type="entry name" value="RHO"/>
    <property type="match status" value="1"/>
</dbReference>